<protein>
    <submittedName>
        <fullName evidence="2">Uncharacterized protein</fullName>
    </submittedName>
</protein>
<comment type="caution">
    <text evidence="2">The sequence shown here is derived from an EMBL/GenBank/DDBJ whole genome shotgun (WGS) entry which is preliminary data.</text>
</comment>
<dbReference type="EMBL" id="CAJPDS010000050">
    <property type="protein sequence ID" value="CAF9929035.1"/>
    <property type="molecule type" value="Genomic_DNA"/>
</dbReference>
<evidence type="ECO:0000313" key="3">
    <source>
        <dbReference type="Proteomes" id="UP000664521"/>
    </source>
</evidence>
<organism evidence="2 3">
    <name type="scientific">Heterodermia speciosa</name>
    <dbReference type="NCBI Taxonomy" id="116794"/>
    <lineage>
        <taxon>Eukaryota</taxon>
        <taxon>Fungi</taxon>
        <taxon>Dikarya</taxon>
        <taxon>Ascomycota</taxon>
        <taxon>Pezizomycotina</taxon>
        <taxon>Lecanoromycetes</taxon>
        <taxon>OSLEUM clade</taxon>
        <taxon>Lecanoromycetidae</taxon>
        <taxon>Caliciales</taxon>
        <taxon>Physciaceae</taxon>
        <taxon>Heterodermia</taxon>
    </lineage>
</organism>
<name>A0A8H3IPX5_9LECA</name>
<accession>A0A8H3IPX5</accession>
<keyword evidence="3" id="KW-1185">Reference proteome</keyword>
<dbReference type="Proteomes" id="UP000664521">
    <property type="component" value="Unassembled WGS sequence"/>
</dbReference>
<proteinExistence type="predicted"/>
<reference evidence="2" key="1">
    <citation type="submission" date="2021-03" db="EMBL/GenBank/DDBJ databases">
        <authorList>
            <person name="Tagirdzhanova G."/>
        </authorList>
    </citation>
    <scope>NUCLEOTIDE SEQUENCE</scope>
</reference>
<evidence type="ECO:0000256" key="1">
    <source>
        <dbReference type="SAM" id="MobiDB-lite"/>
    </source>
</evidence>
<sequence length="206" mass="22445">MPPIATNPPPPLTPTPTPTKHHYSLRLNPPPPPLSSPSSPPPSRLSVPPTTTTLSIDYSFLSDLCPLTGAHPPLARVLKRIAKHLKHLSAHCPSLRTLKLILLTRNCCAECHEDALNAGFGWTRPGREGSGGKELSLVQRALEGVRVGECFGVCVYVEREGGGLGGRGVEVPEEIGLGFSEGQMRVQGELERARDWPVAMSWWRWK</sequence>
<dbReference type="AlphaFoldDB" id="A0A8H3IPX5"/>
<evidence type="ECO:0000313" key="2">
    <source>
        <dbReference type="EMBL" id="CAF9929035.1"/>
    </source>
</evidence>
<feature type="region of interest" description="Disordered" evidence="1">
    <location>
        <begin position="1"/>
        <end position="49"/>
    </location>
</feature>
<gene>
    <name evidence="2" type="ORF">HETSPECPRED_007266</name>
</gene>
<feature type="compositionally biased region" description="Pro residues" evidence="1">
    <location>
        <begin position="1"/>
        <end position="17"/>
    </location>
</feature>
<feature type="compositionally biased region" description="Pro residues" evidence="1">
    <location>
        <begin position="28"/>
        <end position="43"/>
    </location>
</feature>